<dbReference type="AlphaFoldDB" id="A0AAV9I185"/>
<name>A0AAV9I185_9PEZI</name>
<evidence type="ECO:0000256" key="2">
    <source>
        <dbReference type="ARBA" id="ARBA00022771"/>
    </source>
</evidence>
<protein>
    <recommendedName>
        <fullName evidence="5">IBR domain-containing protein</fullName>
    </recommendedName>
</protein>
<keyword evidence="3" id="KW-0833">Ubl conjugation pathway</keyword>
<accession>A0AAV9I185</accession>
<keyword evidence="4" id="KW-0862">Zinc</keyword>
<reference evidence="6" key="1">
    <citation type="journal article" date="2023" name="Mol. Phylogenet. Evol.">
        <title>Genome-scale phylogeny and comparative genomics of the fungal order Sordariales.</title>
        <authorList>
            <person name="Hensen N."/>
            <person name="Bonometti L."/>
            <person name="Westerberg I."/>
            <person name="Brannstrom I.O."/>
            <person name="Guillou S."/>
            <person name="Cros-Aarteil S."/>
            <person name="Calhoun S."/>
            <person name="Haridas S."/>
            <person name="Kuo A."/>
            <person name="Mondo S."/>
            <person name="Pangilinan J."/>
            <person name="Riley R."/>
            <person name="LaButti K."/>
            <person name="Andreopoulos B."/>
            <person name="Lipzen A."/>
            <person name="Chen C."/>
            <person name="Yan M."/>
            <person name="Daum C."/>
            <person name="Ng V."/>
            <person name="Clum A."/>
            <person name="Steindorff A."/>
            <person name="Ohm R.A."/>
            <person name="Martin F."/>
            <person name="Silar P."/>
            <person name="Natvig D.O."/>
            <person name="Lalanne C."/>
            <person name="Gautier V."/>
            <person name="Ament-Velasquez S.L."/>
            <person name="Kruys A."/>
            <person name="Hutchinson M.I."/>
            <person name="Powell A.J."/>
            <person name="Barry K."/>
            <person name="Miller A.N."/>
            <person name="Grigoriev I.V."/>
            <person name="Debuchy R."/>
            <person name="Gladieux P."/>
            <person name="Hiltunen Thoren M."/>
            <person name="Johannesson H."/>
        </authorList>
    </citation>
    <scope>NUCLEOTIDE SEQUENCE</scope>
    <source>
        <strain evidence="6">PSN324</strain>
    </source>
</reference>
<evidence type="ECO:0000256" key="4">
    <source>
        <dbReference type="ARBA" id="ARBA00022833"/>
    </source>
</evidence>
<dbReference type="SUPFAM" id="SSF57850">
    <property type="entry name" value="RING/U-box"/>
    <property type="match status" value="1"/>
</dbReference>
<organism evidence="6 7">
    <name type="scientific">Cladorrhinum samala</name>
    <dbReference type="NCBI Taxonomy" id="585594"/>
    <lineage>
        <taxon>Eukaryota</taxon>
        <taxon>Fungi</taxon>
        <taxon>Dikarya</taxon>
        <taxon>Ascomycota</taxon>
        <taxon>Pezizomycotina</taxon>
        <taxon>Sordariomycetes</taxon>
        <taxon>Sordariomycetidae</taxon>
        <taxon>Sordariales</taxon>
        <taxon>Podosporaceae</taxon>
        <taxon>Cladorrhinum</taxon>
    </lineage>
</organism>
<dbReference type="EMBL" id="MU864942">
    <property type="protein sequence ID" value="KAK4465096.1"/>
    <property type="molecule type" value="Genomic_DNA"/>
</dbReference>
<dbReference type="Proteomes" id="UP001321749">
    <property type="component" value="Unassembled WGS sequence"/>
</dbReference>
<feature type="domain" description="IBR" evidence="5">
    <location>
        <begin position="162"/>
        <end position="208"/>
    </location>
</feature>
<dbReference type="GO" id="GO:0008270">
    <property type="term" value="F:zinc ion binding"/>
    <property type="evidence" value="ECO:0007669"/>
    <property type="project" value="UniProtKB-KW"/>
</dbReference>
<gene>
    <name evidence="6" type="ORF">QBC42DRAFT_248893</name>
</gene>
<dbReference type="InterPro" id="IPR002867">
    <property type="entry name" value="IBR_dom"/>
</dbReference>
<keyword evidence="2" id="KW-0863">Zinc-finger</keyword>
<sequence>MANQTSSNNTADYWLALGPDAIGMMEEWPVRFRPTKKTVDCIIFQDSFTLDKLCDVHVKCGAMCCQDCLLQYLNSSINLYTSTPFPPILPCACAPEDGGQELLVPHLRCPVARFLGPLSMQEYLYHYRRLNAIKHLKHLTEEQKRQVKEEIAKSISEVAPLAEKNHWRQCPTCMQYIEFNGGCLTILCLCGERFCFECRRKLQAREDCTCDPEEGTPY</sequence>
<keyword evidence="1" id="KW-0479">Metal-binding</keyword>
<dbReference type="Gene3D" id="1.20.120.1750">
    <property type="match status" value="1"/>
</dbReference>
<dbReference type="Pfam" id="PF01485">
    <property type="entry name" value="IBR"/>
    <property type="match status" value="1"/>
</dbReference>
<evidence type="ECO:0000259" key="5">
    <source>
        <dbReference type="Pfam" id="PF01485"/>
    </source>
</evidence>
<proteinExistence type="predicted"/>
<evidence type="ECO:0000313" key="6">
    <source>
        <dbReference type="EMBL" id="KAK4465096.1"/>
    </source>
</evidence>
<evidence type="ECO:0000313" key="7">
    <source>
        <dbReference type="Proteomes" id="UP001321749"/>
    </source>
</evidence>
<evidence type="ECO:0000256" key="1">
    <source>
        <dbReference type="ARBA" id="ARBA00022723"/>
    </source>
</evidence>
<comment type="caution">
    <text evidence="6">The sequence shown here is derived from an EMBL/GenBank/DDBJ whole genome shotgun (WGS) entry which is preliminary data.</text>
</comment>
<keyword evidence="7" id="KW-1185">Reference proteome</keyword>
<evidence type="ECO:0000256" key="3">
    <source>
        <dbReference type="ARBA" id="ARBA00022786"/>
    </source>
</evidence>
<reference evidence="6" key="2">
    <citation type="submission" date="2023-06" db="EMBL/GenBank/DDBJ databases">
        <authorList>
            <consortium name="Lawrence Berkeley National Laboratory"/>
            <person name="Mondo S.J."/>
            <person name="Hensen N."/>
            <person name="Bonometti L."/>
            <person name="Westerberg I."/>
            <person name="Brannstrom I.O."/>
            <person name="Guillou S."/>
            <person name="Cros-Aarteil S."/>
            <person name="Calhoun S."/>
            <person name="Haridas S."/>
            <person name="Kuo A."/>
            <person name="Pangilinan J."/>
            <person name="Riley R."/>
            <person name="Labutti K."/>
            <person name="Andreopoulos B."/>
            <person name="Lipzen A."/>
            <person name="Chen C."/>
            <person name="Yanf M."/>
            <person name="Daum C."/>
            <person name="Ng V."/>
            <person name="Clum A."/>
            <person name="Steindorff A."/>
            <person name="Ohm R."/>
            <person name="Martin F."/>
            <person name="Silar P."/>
            <person name="Natvig D."/>
            <person name="Lalanne C."/>
            <person name="Gautier V."/>
            <person name="Ament-Velasquez S.L."/>
            <person name="Kruys A."/>
            <person name="Hutchinson M.I."/>
            <person name="Powell A.J."/>
            <person name="Barry K."/>
            <person name="Miller A.N."/>
            <person name="Grigoriev I.V."/>
            <person name="Debuchy R."/>
            <person name="Gladieux P."/>
            <person name="Thoren M.H."/>
            <person name="Johannesson H."/>
        </authorList>
    </citation>
    <scope>NUCLEOTIDE SEQUENCE</scope>
    <source>
        <strain evidence="6">PSN324</strain>
    </source>
</reference>